<evidence type="ECO:0000256" key="1">
    <source>
        <dbReference type="SAM" id="SignalP"/>
    </source>
</evidence>
<accession>A0A7X9FV84</accession>
<feature type="chain" id="PRO_5030848327" evidence="1">
    <location>
        <begin position="30"/>
        <end position="163"/>
    </location>
</feature>
<evidence type="ECO:0000313" key="3">
    <source>
        <dbReference type="Proteomes" id="UP000524246"/>
    </source>
</evidence>
<sequence>MDLSKHILTYHCLSIFFALTLSQISSAFADASEVTDYSGTWLAKVRRVGNDTCRKNSPTRLNLTIEVQQVNDRGKLLGTIRGNGKSLTLNGRTFIRAFNLWQNKTYKAGKRGTCVLQEGIYIPSISNYHSMKVNFNHNVNCHGGQRYSCHYTYKGSAWRKSNP</sequence>
<dbReference type="Proteomes" id="UP000524246">
    <property type="component" value="Unassembled WGS sequence"/>
</dbReference>
<dbReference type="AlphaFoldDB" id="A0A7X9FV84"/>
<gene>
    <name evidence="2" type="ORF">GYA55_14665</name>
</gene>
<reference evidence="2 3" key="1">
    <citation type="journal article" date="2020" name="Biotechnol. Biofuels">
        <title>New insights from the biogas microbiome by comprehensive genome-resolved metagenomics of nearly 1600 species originating from multiple anaerobic digesters.</title>
        <authorList>
            <person name="Campanaro S."/>
            <person name="Treu L."/>
            <person name="Rodriguez-R L.M."/>
            <person name="Kovalovszki A."/>
            <person name="Ziels R.M."/>
            <person name="Maus I."/>
            <person name="Zhu X."/>
            <person name="Kougias P.G."/>
            <person name="Basile A."/>
            <person name="Luo G."/>
            <person name="Schluter A."/>
            <person name="Konstantinidis K.T."/>
            <person name="Angelidaki I."/>
        </authorList>
    </citation>
    <scope>NUCLEOTIDE SEQUENCE [LARGE SCALE GENOMIC DNA]</scope>
    <source>
        <strain evidence="2">AS27yjCOA_65</strain>
    </source>
</reference>
<protein>
    <submittedName>
        <fullName evidence="2">Uncharacterized protein</fullName>
    </submittedName>
</protein>
<proteinExistence type="predicted"/>
<comment type="caution">
    <text evidence="2">The sequence shown here is derived from an EMBL/GenBank/DDBJ whole genome shotgun (WGS) entry which is preliminary data.</text>
</comment>
<evidence type="ECO:0000313" key="2">
    <source>
        <dbReference type="EMBL" id="NMC64404.1"/>
    </source>
</evidence>
<name>A0A7X9FV84_9DELT</name>
<keyword evidence="1" id="KW-0732">Signal</keyword>
<dbReference type="EMBL" id="JAAZON010000666">
    <property type="protein sequence ID" value="NMC64404.1"/>
    <property type="molecule type" value="Genomic_DNA"/>
</dbReference>
<organism evidence="2 3">
    <name type="scientific">SAR324 cluster bacterium</name>
    <dbReference type="NCBI Taxonomy" id="2024889"/>
    <lineage>
        <taxon>Bacteria</taxon>
        <taxon>Deltaproteobacteria</taxon>
        <taxon>SAR324 cluster</taxon>
    </lineage>
</organism>
<feature type="signal peptide" evidence="1">
    <location>
        <begin position="1"/>
        <end position="29"/>
    </location>
</feature>